<dbReference type="RefSeq" id="WP_144226673.1">
    <property type="nucleotide sequence ID" value="NZ_CP041676.1"/>
</dbReference>
<reference evidence="1 2" key="1">
    <citation type="submission" date="2019-07" db="EMBL/GenBank/DDBJ databases">
        <title>Gastrointestinal microbiota of Peromyscus leucopus, the white-footed mouse.</title>
        <authorList>
            <person name="Milovic A."/>
            <person name="Bassam K."/>
            <person name="Barbour A.G."/>
        </authorList>
    </citation>
    <scope>NUCLEOTIDE SEQUENCE [LARGE SCALE GENOMIC DNA]</scope>
    <source>
        <strain evidence="1 2">LL7</strain>
    </source>
</reference>
<evidence type="ECO:0000313" key="2">
    <source>
        <dbReference type="Proteomes" id="UP000316394"/>
    </source>
</evidence>
<protein>
    <submittedName>
        <fullName evidence="1">Uncharacterized protein</fullName>
    </submittedName>
</protein>
<gene>
    <name evidence="1" type="ORF">FOD75_03075</name>
</gene>
<dbReference type="Proteomes" id="UP000316394">
    <property type="component" value="Chromosome"/>
</dbReference>
<dbReference type="AlphaFoldDB" id="A0A517D471"/>
<sequence>MSIFNGKDGFAKAKNEYIEENSLKDLDDDILKSIKDMAVAEKLTGAYSTFTSNDTKALFHELLMIKQQNWIKIRQNQEMINQLRKLNSK</sequence>
<evidence type="ECO:0000313" key="1">
    <source>
        <dbReference type="EMBL" id="QDR72142.1"/>
    </source>
</evidence>
<accession>A0A517D471</accession>
<name>A0A517D471_LIMRT</name>
<organism evidence="1 2">
    <name type="scientific">Limosilactobacillus reuteri</name>
    <name type="common">Lactobacillus reuteri</name>
    <dbReference type="NCBI Taxonomy" id="1598"/>
    <lineage>
        <taxon>Bacteria</taxon>
        <taxon>Bacillati</taxon>
        <taxon>Bacillota</taxon>
        <taxon>Bacilli</taxon>
        <taxon>Lactobacillales</taxon>
        <taxon>Lactobacillaceae</taxon>
        <taxon>Limosilactobacillus</taxon>
    </lineage>
</organism>
<dbReference type="EMBL" id="CP041676">
    <property type="protein sequence ID" value="QDR72142.1"/>
    <property type="molecule type" value="Genomic_DNA"/>
</dbReference>
<proteinExistence type="predicted"/>